<keyword evidence="2" id="KW-1185">Reference proteome</keyword>
<dbReference type="RefSeq" id="WP_125245654.1">
    <property type="nucleotide sequence ID" value="NZ_RSED01000049.1"/>
</dbReference>
<evidence type="ECO:0000313" key="1">
    <source>
        <dbReference type="EMBL" id="RRR99883.1"/>
    </source>
</evidence>
<organism evidence="1 2">
    <name type="scientific">Aquabacterium soli</name>
    <dbReference type="NCBI Taxonomy" id="2493092"/>
    <lineage>
        <taxon>Bacteria</taxon>
        <taxon>Pseudomonadati</taxon>
        <taxon>Pseudomonadota</taxon>
        <taxon>Betaproteobacteria</taxon>
        <taxon>Burkholderiales</taxon>
        <taxon>Aquabacterium</taxon>
    </lineage>
</organism>
<accession>A0A426UZ91</accession>
<dbReference type="Proteomes" id="UP000269265">
    <property type="component" value="Unassembled WGS sequence"/>
</dbReference>
<dbReference type="OrthoDB" id="9256183at2"/>
<dbReference type="EMBL" id="RSED01000049">
    <property type="protein sequence ID" value="RRR99883.1"/>
    <property type="molecule type" value="Genomic_DNA"/>
</dbReference>
<dbReference type="AlphaFoldDB" id="A0A426UZ91"/>
<sequence>MQQIIAELAVRDDEHPDTWLTHAPSGWTITLDEDRFAYLSDPDCKIVAHMAGVAPEYALKLWLLHSRQGKEATTNEPWKSGSRLISQEEMSARKAKADAITLESDLAFYSQLGPEDLSSPCKADHCSRGHIKYSALCRVHHFEQIRRKPCPFNE</sequence>
<protein>
    <submittedName>
        <fullName evidence="1">Uncharacterized protein</fullName>
    </submittedName>
</protein>
<proteinExistence type="predicted"/>
<name>A0A426UZ91_9BURK</name>
<gene>
    <name evidence="1" type="ORF">EIP75_23685</name>
</gene>
<reference evidence="1 2" key="1">
    <citation type="submission" date="2018-12" db="EMBL/GenBank/DDBJ databases">
        <title>The whole draft genome of Aquabacterium sp. SJQ9.</title>
        <authorList>
            <person name="Sun L."/>
            <person name="Gao X."/>
            <person name="Chen W."/>
            <person name="Huang K."/>
        </authorList>
    </citation>
    <scope>NUCLEOTIDE SEQUENCE [LARGE SCALE GENOMIC DNA]</scope>
    <source>
        <strain evidence="1 2">SJQ9</strain>
    </source>
</reference>
<comment type="caution">
    <text evidence="1">The sequence shown here is derived from an EMBL/GenBank/DDBJ whole genome shotgun (WGS) entry which is preliminary data.</text>
</comment>
<evidence type="ECO:0000313" key="2">
    <source>
        <dbReference type="Proteomes" id="UP000269265"/>
    </source>
</evidence>